<evidence type="ECO:0000256" key="5">
    <source>
        <dbReference type="ARBA" id="ARBA00022741"/>
    </source>
</evidence>
<organism evidence="13 14">
    <name type="scientific">Paenibacillus selenitireducens</name>
    <dbReference type="NCBI Taxonomy" id="1324314"/>
    <lineage>
        <taxon>Bacteria</taxon>
        <taxon>Bacillati</taxon>
        <taxon>Bacillota</taxon>
        <taxon>Bacilli</taxon>
        <taxon>Bacillales</taxon>
        <taxon>Paenibacillaceae</taxon>
        <taxon>Paenibacillus</taxon>
    </lineage>
</organism>
<dbReference type="Gene3D" id="1.10.40.50">
    <property type="entry name" value="Probable gtpase engc, domain 3"/>
    <property type="match status" value="1"/>
</dbReference>
<evidence type="ECO:0000256" key="9">
    <source>
        <dbReference type="ARBA" id="ARBA00023134"/>
    </source>
</evidence>
<dbReference type="SUPFAM" id="SSF52540">
    <property type="entry name" value="P-loop containing nucleoside triphosphate hydrolases"/>
    <property type="match status" value="1"/>
</dbReference>
<dbReference type="InterPro" id="IPR004881">
    <property type="entry name" value="Ribosome_biogen_GTPase_RsgA"/>
</dbReference>
<comment type="subcellular location">
    <subcellularLocation>
        <location evidence="10">Cytoplasm</location>
    </subcellularLocation>
</comment>
<evidence type="ECO:0000256" key="8">
    <source>
        <dbReference type="ARBA" id="ARBA00022884"/>
    </source>
</evidence>
<feature type="binding site" evidence="10">
    <location>
        <position position="303"/>
    </location>
    <ligand>
        <name>Zn(2+)</name>
        <dbReference type="ChEBI" id="CHEBI:29105"/>
    </ligand>
</feature>
<dbReference type="AlphaFoldDB" id="A0A1T2X5K1"/>
<keyword evidence="2 10" id="KW-0690">Ribosome biogenesis</keyword>
<dbReference type="STRING" id="1324314.BVG16_21210"/>
<dbReference type="OrthoDB" id="9809485at2"/>
<dbReference type="Pfam" id="PF03193">
    <property type="entry name" value="RsgA_GTPase"/>
    <property type="match status" value="1"/>
</dbReference>
<dbReference type="PROSITE" id="PS51721">
    <property type="entry name" value="G_CP"/>
    <property type="match status" value="1"/>
</dbReference>
<dbReference type="EC" id="3.6.1.-" evidence="10"/>
<dbReference type="PANTHER" id="PTHR32120:SF10">
    <property type="entry name" value="SMALL RIBOSOMAL SUBUNIT BIOGENESIS GTPASE RSGA"/>
    <property type="match status" value="1"/>
</dbReference>
<dbReference type="CDD" id="cd01854">
    <property type="entry name" value="YjeQ_EngC"/>
    <property type="match status" value="1"/>
</dbReference>
<evidence type="ECO:0000256" key="10">
    <source>
        <dbReference type="HAMAP-Rule" id="MF_01820"/>
    </source>
</evidence>
<dbReference type="HAMAP" id="MF_01820">
    <property type="entry name" value="GTPase_RsgA"/>
    <property type="match status" value="1"/>
</dbReference>
<keyword evidence="4 10" id="KW-0699">rRNA-binding</keyword>
<dbReference type="GO" id="GO:0003924">
    <property type="term" value="F:GTPase activity"/>
    <property type="evidence" value="ECO:0007669"/>
    <property type="project" value="UniProtKB-UniRule"/>
</dbReference>
<evidence type="ECO:0000259" key="12">
    <source>
        <dbReference type="PROSITE" id="PS51721"/>
    </source>
</evidence>
<keyword evidence="6 10" id="KW-0378">Hydrolase</keyword>
<accession>A0A1T2X5K1</accession>
<feature type="binding site" evidence="10">
    <location>
        <position position="298"/>
    </location>
    <ligand>
        <name>Zn(2+)</name>
        <dbReference type="ChEBI" id="CHEBI:29105"/>
    </ligand>
</feature>
<feature type="binding site" evidence="10">
    <location>
        <begin position="217"/>
        <end position="225"/>
    </location>
    <ligand>
        <name>GTP</name>
        <dbReference type="ChEBI" id="CHEBI:37565"/>
    </ligand>
</feature>
<keyword evidence="7 10" id="KW-0862">Zinc</keyword>
<dbReference type="EMBL" id="MSZX01000009">
    <property type="protein sequence ID" value="OPA75130.1"/>
    <property type="molecule type" value="Genomic_DNA"/>
</dbReference>
<comment type="similarity">
    <text evidence="10">Belongs to the TRAFAC class YlqF/YawG GTPase family. RsgA subfamily.</text>
</comment>
<dbReference type="RefSeq" id="WP_078501203.1">
    <property type="nucleotide sequence ID" value="NZ_MSZX01000009.1"/>
</dbReference>
<dbReference type="InterPro" id="IPR030378">
    <property type="entry name" value="G_CP_dom"/>
</dbReference>
<comment type="function">
    <text evidence="10">One of several proteins that assist in the late maturation steps of the functional core of the 30S ribosomal subunit. Helps release RbfA from mature subunits. May play a role in the assembly of ribosomal proteins into the subunit. Circularly permuted GTPase that catalyzes slow GTP hydrolysis, GTPase activity is stimulated by the 30S ribosomal subunit.</text>
</comment>
<evidence type="ECO:0000256" key="2">
    <source>
        <dbReference type="ARBA" id="ARBA00022517"/>
    </source>
</evidence>
<gene>
    <name evidence="10" type="primary">rsgA</name>
    <name evidence="13" type="ORF">BVG16_21210</name>
</gene>
<evidence type="ECO:0000259" key="11">
    <source>
        <dbReference type="PROSITE" id="PS50936"/>
    </source>
</evidence>
<feature type="domain" description="EngC GTPase" evidence="11">
    <location>
        <begin position="125"/>
        <end position="273"/>
    </location>
</feature>
<dbReference type="GO" id="GO:0019843">
    <property type="term" value="F:rRNA binding"/>
    <property type="evidence" value="ECO:0007669"/>
    <property type="project" value="UniProtKB-KW"/>
</dbReference>
<dbReference type="PANTHER" id="PTHR32120">
    <property type="entry name" value="SMALL RIBOSOMAL SUBUNIT BIOGENESIS GTPASE RSGA"/>
    <property type="match status" value="1"/>
</dbReference>
<dbReference type="GO" id="GO:0046872">
    <property type="term" value="F:metal ion binding"/>
    <property type="evidence" value="ECO:0007669"/>
    <property type="project" value="UniProtKB-KW"/>
</dbReference>
<dbReference type="GO" id="GO:0042274">
    <property type="term" value="P:ribosomal small subunit biogenesis"/>
    <property type="evidence" value="ECO:0007669"/>
    <property type="project" value="UniProtKB-UniRule"/>
</dbReference>
<keyword evidence="14" id="KW-1185">Reference proteome</keyword>
<dbReference type="PROSITE" id="PS50936">
    <property type="entry name" value="ENGC_GTPASE"/>
    <property type="match status" value="1"/>
</dbReference>
<proteinExistence type="inferred from homology"/>
<comment type="cofactor">
    <cofactor evidence="10">
        <name>Zn(2+)</name>
        <dbReference type="ChEBI" id="CHEBI:29105"/>
    </cofactor>
    <text evidence="10">Binds 1 zinc ion per subunit.</text>
</comment>
<dbReference type="NCBIfam" id="TIGR00157">
    <property type="entry name" value="ribosome small subunit-dependent GTPase A"/>
    <property type="match status" value="1"/>
</dbReference>
<protein>
    <recommendedName>
        <fullName evidence="10">Small ribosomal subunit biogenesis GTPase RsgA</fullName>
        <ecNumber evidence="10">3.6.1.-</ecNumber>
    </recommendedName>
</protein>
<evidence type="ECO:0000256" key="1">
    <source>
        <dbReference type="ARBA" id="ARBA00022490"/>
    </source>
</evidence>
<keyword evidence="1 10" id="KW-0963">Cytoplasm</keyword>
<evidence type="ECO:0000256" key="3">
    <source>
        <dbReference type="ARBA" id="ARBA00022723"/>
    </source>
</evidence>
<keyword evidence="8 10" id="KW-0694">RNA-binding</keyword>
<reference evidence="13 14" key="1">
    <citation type="submission" date="2017-01" db="EMBL/GenBank/DDBJ databases">
        <title>Genome analysis of Paenibacillus selenitrireducens ES3-24.</title>
        <authorList>
            <person name="Xu D."/>
            <person name="Yao R."/>
            <person name="Zheng S."/>
        </authorList>
    </citation>
    <scope>NUCLEOTIDE SEQUENCE [LARGE SCALE GENOMIC DNA]</scope>
    <source>
        <strain evidence="13 14">ES3-24</strain>
    </source>
</reference>
<evidence type="ECO:0000256" key="7">
    <source>
        <dbReference type="ARBA" id="ARBA00022833"/>
    </source>
</evidence>
<evidence type="ECO:0000313" key="14">
    <source>
        <dbReference type="Proteomes" id="UP000190188"/>
    </source>
</evidence>
<sequence>MVKKSLQSIGWDSFFNEQGCPPQSKLSFPARVIAQHNDVYHLISENGEFTGKVTGRFRYATQYLKDYPVVGDFVQVELANASHHVLIHSVLQRKNSFSRKMPISGGRKMKNGVVDGGITEEQVIASNLDVVFVMCGMDDNFNISRIERYLTLAKHQKLDVIILLNKIDLCERPEAYISQVNDIANGSLVLPISAANKMGLDRLATYMVEGKTIVFLGSSGVGKSTLLNSLLEDEVQATSQTSDYSGKGKHTTTHRQLFFHPSGCMIVDTPGMKELQLWAEDEDLDAVFADVVDLIAQCKFSNCTHRNEPDCALKPAIESGILSRERYTRYLTQWKELNRLHEKKKEYMRKYSKKSKH</sequence>
<name>A0A1T2X5K1_9BACL</name>
<dbReference type="GO" id="GO:0005737">
    <property type="term" value="C:cytoplasm"/>
    <property type="evidence" value="ECO:0007669"/>
    <property type="project" value="UniProtKB-SubCell"/>
</dbReference>
<dbReference type="Gene3D" id="3.40.50.300">
    <property type="entry name" value="P-loop containing nucleotide triphosphate hydrolases"/>
    <property type="match status" value="1"/>
</dbReference>
<feature type="binding site" evidence="10">
    <location>
        <position position="311"/>
    </location>
    <ligand>
        <name>Zn(2+)</name>
        <dbReference type="ChEBI" id="CHEBI:29105"/>
    </ligand>
</feature>
<dbReference type="InterPro" id="IPR010914">
    <property type="entry name" value="RsgA_GTPase_dom"/>
</dbReference>
<comment type="subunit">
    <text evidence="10">Monomer. Associates with 30S ribosomal subunit, binds 16S rRNA.</text>
</comment>
<keyword evidence="3 10" id="KW-0479">Metal-binding</keyword>
<feature type="domain" description="CP-type G" evidence="12">
    <location>
        <begin position="120"/>
        <end position="275"/>
    </location>
</feature>
<keyword evidence="9 10" id="KW-0342">GTP-binding</keyword>
<feature type="binding site" evidence="10">
    <location>
        <position position="305"/>
    </location>
    <ligand>
        <name>Zn(2+)</name>
        <dbReference type="ChEBI" id="CHEBI:29105"/>
    </ligand>
</feature>
<feature type="binding site" evidence="10">
    <location>
        <begin position="165"/>
        <end position="168"/>
    </location>
    <ligand>
        <name>GTP</name>
        <dbReference type="ChEBI" id="CHEBI:37565"/>
    </ligand>
</feature>
<dbReference type="Proteomes" id="UP000190188">
    <property type="component" value="Unassembled WGS sequence"/>
</dbReference>
<comment type="caution">
    <text evidence="13">The sequence shown here is derived from an EMBL/GenBank/DDBJ whole genome shotgun (WGS) entry which is preliminary data.</text>
</comment>
<dbReference type="InterPro" id="IPR027417">
    <property type="entry name" value="P-loop_NTPase"/>
</dbReference>
<evidence type="ECO:0000256" key="4">
    <source>
        <dbReference type="ARBA" id="ARBA00022730"/>
    </source>
</evidence>
<dbReference type="GO" id="GO:0005525">
    <property type="term" value="F:GTP binding"/>
    <property type="evidence" value="ECO:0007669"/>
    <property type="project" value="UniProtKB-UniRule"/>
</dbReference>
<evidence type="ECO:0000313" key="13">
    <source>
        <dbReference type="EMBL" id="OPA75130.1"/>
    </source>
</evidence>
<evidence type="ECO:0000256" key="6">
    <source>
        <dbReference type="ARBA" id="ARBA00022801"/>
    </source>
</evidence>
<keyword evidence="5 10" id="KW-0547">Nucleotide-binding</keyword>